<comment type="caution">
    <text evidence="4">The sequence shown here is derived from an EMBL/GenBank/DDBJ whole genome shotgun (WGS) entry which is preliminary data.</text>
</comment>
<dbReference type="Gene3D" id="3.30.700.10">
    <property type="entry name" value="Glycoprotein, Type 4 Pilin"/>
    <property type="match status" value="1"/>
</dbReference>
<dbReference type="InterPro" id="IPR027558">
    <property type="entry name" value="Pre_pil_HX9DG_C"/>
</dbReference>
<feature type="transmembrane region" description="Helical" evidence="2">
    <location>
        <begin position="21"/>
        <end position="43"/>
    </location>
</feature>
<evidence type="ECO:0000256" key="2">
    <source>
        <dbReference type="SAM" id="Phobius"/>
    </source>
</evidence>
<organism evidence="4 5">
    <name type="scientific">Planctopirus hydrillae</name>
    <dbReference type="NCBI Taxonomy" id="1841610"/>
    <lineage>
        <taxon>Bacteria</taxon>
        <taxon>Pseudomonadati</taxon>
        <taxon>Planctomycetota</taxon>
        <taxon>Planctomycetia</taxon>
        <taxon>Planctomycetales</taxon>
        <taxon>Planctomycetaceae</taxon>
        <taxon>Planctopirus</taxon>
    </lineage>
</organism>
<dbReference type="AlphaFoldDB" id="A0A1C3EDC5"/>
<dbReference type="EMBL" id="LYDR01000090">
    <property type="protein sequence ID" value="ODA31252.1"/>
    <property type="molecule type" value="Genomic_DNA"/>
</dbReference>
<feature type="domain" description="DUF1559" evidence="3">
    <location>
        <begin position="44"/>
        <end position="368"/>
    </location>
</feature>
<evidence type="ECO:0000259" key="3">
    <source>
        <dbReference type="Pfam" id="PF07596"/>
    </source>
</evidence>
<keyword evidence="2" id="KW-1133">Transmembrane helix</keyword>
<feature type="compositionally biased region" description="Low complexity" evidence="1">
    <location>
        <begin position="264"/>
        <end position="274"/>
    </location>
</feature>
<keyword evidence="5" id="KW-1185">Reference proteome</keyword>
<dbReference type="InterPro" id="IPR012902">
    <property type="entry name" value="N_methyl_site"/>
</dbReference>
<dbReference type="NCBIfam" id="TIGR04294">
    <property type="entry name" value="pre_pil_HX9DG"/>
    <property type="match status" value="1"/>
</dbReference>
<evidence type="ECO:0000313" key="5">
    <source>
        <dbReference type="Proteomes" id="UP000094828"/>
    </source>
</evidence>
<dbReference type="RefSeq" id="WP_068847853.1">
    <property type="nucleotide sequence ID" value="NZ_LYDR01000090.1"/>
</dbReference>
<dbReference type="OrthoDB" id="261883at2"/>
<dbReference type="PANTHER" id="PTHR30093">
    <property type="entry name" value="GENERAL SECRETION PATHWAY PROTEIN G"/>
    <property type="match status" value="1"/>
</dbReference>
<protein>
    <submittedName>
        <fullName evidence="4">Prepilin-type N-terminal cleavage/methylation domain-containing protein</fullName>
    </submittedName>
</protein>
<dbReference type="Pfam" id="PF07963">
    <property type="entry name" value="N_methyl"/>
    <property type="match status" value="1"/>
</dbReference>
<proteinExistence type="predicted"/>
<keyword evidence="2" id="KW-0472">Membrane</keyword>
<accession>A0A1C3EDC5</accession>
<evidence type="ECO:0000313" key="4">
    <source>
        <dbReference type="EMBL" id="ODA31252.1"/>
    </source>
</evidence>
<dbReference type="PROSITE" id="PS00409">
    <property type="entry name" value="PROKAR_NTER_METHYL"/>
    <property type="match status" value="1"/>
</dbReference>
<dbReference type="PANTHER" id="PTHR30093:SF2">
    <property type="entry name" value="TYPE II SECRETION SYSTEM PROTEIN H"/>
    <property type="match status" value="1"/>
</dbReference>
<dbReference type="NCBIfam" id="TIGR02532">
    <property type="entry name" value="IV_pilin_GFxxxE"/>
    <property type="match status" value="1"/>
</dbReference>
<dbReference type="Pfam" id="PF07596">
    <property type="entry name" value="SBP_bac_10"/>
    <property type="match status" value="1"/>
</dbReference>
<feature type="region of interest" description="Disordered" evidence="1">
    <location>
        <begin position="260"/>
        <end position="279"/>
    </location>
</feature>
<evidence type="ECO:0000256" key="1">
    <source>
        <dbReference type="SAM" id="MobiDB-lite"/>
    </source>
</evidence>
<name>A0A1C3EDC5_9PLAN</name>
<reference evidence="4 5" key="1">
    <citation type="submission" date="2016-05" db="EMBL/GenBank/DDBJ databases">
        <title>Genomic and physiological characterization of Planctopirus sp. isolated from fresh water lake.</title>
        <authorList>
            <person name="Subhash Y."/>
            <person name="Ramana C."/>
        </authorList>
    </citation>
    <scope>NUCLEOTIDE SEQUENCE [LARGE SCALE GENOMIC DNA]</scope>
    <source>
        <strain evidence="4 5">JC280</strain>
    </source>
</reference>
<dbReference type="Proteomes" id="UP000094828">
    <property type="component" value="Unassembled WGS sequence"/>
</dbReference>
<sequence length="386" mass="40841">MLFKSFTPAALRPRQRSRGFTLIELLVVIAIIAILIALLLPAVQQAREAARRTQCRNNLKQIGLAFHNFESTYGFLPTSLRPTVNTASRVAVLTDLLPYIDQASIYNRYDKSTNWNSANNTPLSQTKITAFQCPSNPDAGVLDLAPPSTNGAFIPNIAATTDYSPIFGIAPGVFTTTLGTTVPATFVDPAEVFAGSTTPYTYVPGFFPKNATIDTTTGLPTRQGKKFRDVTDGLSNTIAVAESAGRPFVYTKGPRKLAGGNALTDTDASSTSTDRLNSGGWSRPASDIIIFGETTSATGALGGAVAINATNGHNIRGLSYTNSGIATTILGLPIATHGTGSPFSFHTGGAHFTMGDGSVRFISENVDFRNFINLCTPAGGEVVSEF</sequence>
<dbReference type="InterPro" id="IPR011453">
    <property type="entry name" value="DUF1559"/>
</dbReference>
<dbReference type="SUPFAM" id="SSF54523">
    <property type="entry name" value="Pili subunits"/>
    <property type="match status" value="1"/>
</dbReference>
<dbReference type="STRING" id="1841610.A6X21_22525"/>
<dbReference type="InterPro" id="IPR045584">
    <property type="entry name" value="Pilin-like"/>
</dbReference>
<gene>
    <name evidence="4" type="ORF">A6X21_22525</name>
</gene>
<keyword evidence="2" id="KW-0812">Transmembrane</keyword>